<evidence type="ECO:0000256" key="1">
    <source>
        <dbReference type="ARBA" id="ARBA00004651"/>
    </source>
</evidence>
<keyword evidence="2" id="KW-1003">Cell membrane</keyword>
<evidence type="ECO:0000256" key="3">
    <source>
        <dbReference type="ARBA" id="ARBA00022692"/>
    </source>
</evidence>
<evidence type="ECO:0000313" key="8">
    <source>
        <dbReference type="Proteomes" id="UP001203665"/>
    </source>
</evidence>
<dbReference type="RefSeq" id="WP_251606839.1">
    <property type="nucleotide sequence ID" value="NZ_JAMQJY010000001.1"/>
</dbReference>
<feature type="transmembrane region" description="Helical" evidence="6">
    <location>
        <begin position="118"/>
        <end position="139"/>
    </location>
</feature>
<feature type="transmembrane region" description="Helical" evidence="6">
    <location>
        <begin position="86"/>
        <end position="106"/>
    </location>
</feature>
<keyword evidence="8" id="KW-1185">Reference proteome</keyword>
<dbReference type="Proteomes" id="UP001203665">
    <property type="component" value="Unassembled WGS sequence"/>
</dbReference>
<dbReference type="PANTHER" id="PTHR30250:SF11">
    <property type="entry name" value="O-ANTIGEN TRANSPORTER-RELATED"/>
    <property type="match status" value="1"/>
</dbReference>
<comment type="subcellular location">
    <subcellularLocation>
        <location evidence="1">Cell membrane</location>
        <topology evidence="1">Multi-pass membrane protein</topology>
    </subcellularLocation>
</comment>
<evidence type="ECO:0000256" key="4">
    <source>
        <dbReference type="ARBA" id="ARBA00022989"/>
    </source>
</evidence>
<accession>A0ABT0XIP6</accession>
<dbReference type="EMBL" id="JAMQJY010000001">
    <property type="protein sequence ID" value="MCM2675727.1"/>
    <property type="molecule type" value="Genomic_DNA"/>
</dbReference>
<feature type="transmembrane region" description="Helical" evidence="6">
    <location>
        <begin position="235"/>
        <end position="261"/>
    </location>
</feature>
<keyword evidence="5 6" id="KW-0472">Membrane</keyword>
<feature type="transmembrane region" description="Helical" evidence="6">
    <location>
        <begin position="151"/>
        <end position="172"/>
    </location>
</feature>
<feature type="transmembrane region" description="Helical" evidence="6">
    <location>
        <begin position="178"/>
        <end position="200"/>
    </location>
</feature>
<comment type="caution">
    <text evidence="7">The sequence shown here is derived from an EMBL/GenBank/DDBJ whole genome shotgun (WGS) entry which is preliminary data.</text>
</comment>
<organism evidence="7 8">
    <name type="scientific">Alkalicoccobacillus plakortidis</name>
    <dbReference type="NCBI Taxonomy" id="444060"/>
    <lineage>
        <taxon>Bacteria</taxon>
        <taxon>Bacillati</taxon>
        <taxon>Bacillota</taxon>
        <taxon>Bacilli</taxon>
        <taxon>Bacillales</taxon>
        <taxon>Bacillaceae</taxon>
        <taxon>Alkalicoccobacillus</taxon>
    </lineage>
</organism>
<dbReference type="InterPro" id="IPR050833">
    <property type="entry name" value="Poly_Biosynth_Transport"/>
</dbReference>
<evidence type="ECO:0000256" key="2">
    <source>
        <dbReference type="ARBA" id="ARBA00022475"/>
    </source>
</evidence>
<dbReference type="Pfam" id="PF13440">
    <property type="entry name" value="Polysacc_synt_3"/>
    <property type="match status" value="1"/>
</dbReference>
<gene>
    <name evidence="7" type="ORF">NDM98_09635</name>
</gene>
<sequence>MPGYGVPLALTLLLGVVIHNSDRFIISAMIGVGANGTYSATYDLTEQTIFTLMLVINLAAFPIAVRTMEQKGEAEALKQVKENTGLLLLIALPAMIGLIILTPNVVGLMLGEGFREQALLIMPLIAVGAFLKGIKLYAVDIIFHLHKRTSVQVLPVFLAALLNVILTILLIPDFGLRGAAAATVAAYAAAILLSLFFMNIRIRDFPFPGKDFIKILCASIVMGLVLWFMRAEVGLGWLLVQVVVGLVIYVTLIWFVDALGVRNLIRSRLRSREGEEH</sequence>
<feature type="transmembrane region" description="Helical" evidence="6">
    <location>
        <begin position="212"/>
        <end position="229"/>
    </location>
</feature>
<proteinExistence type="predicted"/>
<dbReference type="PANTHER" id="PTHR30250">
    <property type="entry name" value="PST FAMILY PREDICTED COLANIC ACID TRANSPORTER"/>
    <property type="match status" value="1"/>
</dbReference>
<keyword evidence="4 6" id="KW-1133">Transmembrane helix</keyword>
<evidence type="ECO:0000313" key="7">
    <source>
        <dbReference type="EMBL" id="MCM2675727.1"/>
    </source>
</evidence>
<feature type="transmembrane region" description="Helical" evidence="6">
    <location>
        <begin position="47"/>
        <end position="65"/>
    </location>
</feature>
<name>A0ABT0XIP6_9BACI</name>
<evidence type="ECO:0000256" key="6">
    <source>
        <dbReference type="SAM" id="Phobius"/>
    </source>
</evidence>
<reference evidence="7" key="1">
    <citation type="submission" date="2022-06" db="EMBL/GenBank/DDBJ databases">
        <title>Alkalicoccobacillus porphyridii sp. nov., isolated from a marine red alga, Porphyridium purpureum and reclassification of Shouchella plakortidis and Shouchella gibsonii as Alkalicoccobacillus plakortidis comb. nov. and Alkalicoccobacillus gibsonii comb. nov.</title>
        <authorList>
            <person name="Kim K.H."/>
            <person name="Lee J.K."/>
            <person name="Han D.M."/>
            <person name="Baek J.H."/>
            <person name="Jeon C.O."/>
        </authorList>
    </citation>
    <scope>NUCLEOTIDE SEQUENCE</scope>
    <source>
        <strain evidence="7">DSM 19153</strain>
    </source>
</reference>
<protein>
    <submittedName>
        <fullName evidence="7">Polysaccharide biosynthesis C-terminal domain-containing protein</fullName>
    </submittedName>
</protein>
<evidence type="ECO:0000256" key="5">
    <source>
        <dbReference type="ARBA" id="ARBA00023136"/>
    </source>
</evidence>
<keyword evidence="3 6" id="KW-0812">Transmembrane</keyword>